<keyword evidence="3" id="KW-1185">Reference proteome</keyword>
<dbReference type="InterPro" id="IPR012902">
    <property type="entry name" value="N_methyl_site"/>
</dbReference>
<proteinExistence type="predicted"/>
<dbReference type="Proteomes" id="UP000287798">
    <property type="component" value="Unassembled WGS sequence"/>
</dbReference>
<comment type="caution">
    <text evidence="2">The sequence shown here is derived from an EMBL/GenBank/DDBJ whole genome shotgun (WGS) entry which is preliminary data.</text>
</comment>
<dbReference type="SUPFAM" id="SSF54523">
    <property type="entry name" value="Pili subunits"/>
    <property type="match status" value="1"/>
</dbReference>
<keyword evidence="1" id="KW-1133">Transmembrane helix</keyword>
<evidence type="ECO:0000313" key="3">
    <source>
        <dbReference type="Proteomes" id="UP000287798"/>
    </source>
</evidence>
<evidence type="ECO:0000256" key="1">
    <source>
        <dbReference type="SAM" id="Phobius"/>
    </source>
</evidence>
<dbReference type="OrthoDB" id="9788802at2"/>
<keyword evidence="1" id="KW-0472">Membrane</keyword>
<dbReference type="Pfam" id="PF07963">
    <property type="entry name" value="N_methyl"/>
    <property type="match status" value="1"/>
</dbReference>
<protein>
    <submittedName>
        <fullName evidence="2">Type II secretion system protein</fullName>
    </submittedName>
</protein>
<organism evidence="2 3">
    <name type="scientific">Thiohalobacter thiocyanaticus</name>
    <dbReference type="NCBI Taxonomy" id="585455"/>
    <lineage>
        <taxon>Bacteria</taxon>
        <taxon>Pseudomonadati</taxon>
        <taxon>Pseudomonadota</taxon>
        <taxon>Gammaproteobacteria</taxon>
        <taxon>Thiohalobacterales</taxon>
        <taxon>Thiohalobacteraceae</taxon>
        <taxon>Thiohalobacter</taxon>
    </lineage>
</organism>
<evidence type="ECO:0000313" key="2">
    <source>
        <dbReference type="EMBL" id="RRQ21997.1"/>
    </source>
</evidence>
<gene>
    <name evidence="2" type="ORF">D6C00_08570</name>
</gene>
<dbReference type="RefSeq" id="WP_125181339.1">
    <property type="nucleotide sequence ID" value="NZ_QZMU01000001.1"/>
</dbReference>
<dbReference type="InterPro" id="IPR045584">
    <property type="entry name" value="Pilin-like"/>
</dbReference>
<accession>A0A426QJX1</accession>
<dbReference type="AlphaFoldDB" id="A0A426QJX1"/>
<reference evidence="2 3" key="1">
    <citation type="journal article" date="2010" name="Int. J. Syst. Evol. Microbiol.">
        <title>Thiohalobacter thiocyanaticus gen. nov., sp. nov., a moderately halophilic, sulfur-oxidizing gammaproteobacterium from hypersaline lakes, that utilizes thiocyanate.</title>
        <authorList>
            <person name="Sorokin D.Y."/>
            <person name="Kovaleva O.L."/>
            <person name="Tourova T.P."/>
            <person name="Muyzer G."/>
        </authorList>
    </citation>
    <scope>NUCLEOTIDE SEQUENCE [LARGE SCALE GENOMIC DNA]</scope>
    <source>
        <strain evidence="2 3">Hrh1</strain>
    </source>
</reference>
<keyword evidence="1" id="KW-0812">Transmembrane</keyword>
<feature type="transmembrane region" description="Helical" evidence="1">
    <location>
        <begin position="12"/>
        <end position="37"/>
    </location>
</feature>
<name>A0A426QJX1_9GAMM</name>
<sequence>MRPSITHPRRSHGFSLIEMVVTIMILSILGGVTAYTISHGAQAYLGSRDIVTTLSKLRLASERLAREIRSVRRDPAAPAQYDFNGFPTASNLSFDRLEADGVTVTTVSIDGSGNPITLEYDTPGGAHTLTDQVASFALAYYQADGVTAATSTSDIAFVEFELVLQDANGNSYPQRTRVALRQQE</sequence>
<dbReference type="NCBIfam" id="TIGR02532">
    <property type="entry name" value="IV_pilin_GFxxxE"/>
    <property type="match status" value="1"/>
</dbReference>
<dbReference type="EMBL" id="QZMU01000001">
    <property type="protein sequence ID" value="RRQ21997.1"/>
    <property type="molecule type" value="Genomic_DNA"/>
</dbReference>